<dbReference type="InterPro" id="IPR001254">
    <property type="entry name" value="Trypsin_dom"/>
</dbReference>
<protein>
    <submittedName>
        <fullName evidence="4">Peptidase S1 domain-containing protein</fullName>
    </submittedName>
</protein>
<dbReference type="PROSITE" id="PS50240">
    <property type="entry name" value="TRYPSIN_DOM"/>
    <property type="match status" value="1"/>
</dbReference>
<dbReference type="Proteomes" id="UP000046395">
    <property type="component" value="Unassembled WGS sequence"/>
</dbReference>
<dbReference type="WBParaSite" id="TMUE_0000001845.1">
    <property type="protein sequence ID" value="TMUE_0000001845.1"/>
    <property type="gene ID" value="WBGene00297714"/>
</dbReference>
<organism evidence="3 4">
    <name type="scientific">Trichuris muris</name>
    <name type="common">Mouse whipworm</name>
    <dbReference type="NCBI Taxonomy" id="70415"/>
    <lineage>
        <taxon>Eukaryota</taxon>
        <taxon>Metazoa</taxon>
        <taxon>Ecdysozoa</taxon>
        <taxon>Nematoda</taxon>
        <taxon>Enoplea</taxon>
        <taxon>Dorylaimia</taxon>
        <taxon>Trichinellida</taxon>
        <taxon>Trichuridae</taxon>
        <taxon>Trichuris</taxon>
    </lineage>
</organism>
<dbReference type="InterPro" id="IPR043504">
    <property type="entry name" value="Peptidase_S1_PA_chymotrypsin"/>
</dbReference>
<dbReference type="PRINTS" id="PR00722">
    <property type="entry name" value="CHYMOTRYPSIN"/>
</dbReference>
<dbReference type="PANTHER" id="PTHR24253:SF162">
    <property type="entry name" value="SERINE PROTEASE 48"/>
    <property type="match status" value="1"/>
</dbReference>
<dbReference type="CDD" id="cd00190">
    <property type="entry name" value="Tryp_SPc"/>
    <property type="match status" value="1"/>
</dbReference>
<dbReference type="STRING" id="70415.A0A5S6Q3N4"/>
<reference evidence="4" key="1">
    <citation type="submission" date="2019-12" db="UniProtKB">
        <authorList>
            <consortium name="WormBaseParasite"/>
        </authorList>
    </citation>
    <scope>IDENTIFICATION</scope>
</reference>
<evidence type="ECO:0000259" key="2">
    <source>
        <dbReference type="PROSITE" id="PS50240"/>
    </source>
</evidence>
<name>A0A5S6Q3N4_TRIMR</name>
<dbReference type="InterPro" id="IPR009003">
    <property type="entry name" value="Peptidase_S1_PA"/>
</dbReference>
<dbReference type="GO" id="GO:0004252">
    <property type="term" value="F:serine-type endopeptidase activity"/>
    <property type="evidence" value="ECO:0007669"/>
    <property type="project" value="InterPro"/>
</dbReference>
<keyword evidence="1" id="KW-1015">Disulfide bond</keyword>
<evidence type="ECO:0000313" key="4">
    <source>
        <dbReference type="WBParaSite" id="TMUE_0000001845.1"/>
    </source>
</evidence>
<dbReference type="GO" id="GO:0006508">
    <property type="term" value="P:proteolysis"/>
    <property type="evidence" value="ECO:0007669"/>
    <property type="project" value="InterPro"/>
</dbReference>
<accession>A0A5S6Q3N4</accession>
<evidence type="ECO:0000256" key="1">
    <source>
        <dbReference type="ARBA" id="ARBA00023157"/>
    </source>
</evidence>
<dbReference type="Gene3D" id="2.40.10.10">
    <property type="entry name" value="Trypsin-like serine proteases"/>
    <property type="match status" value="1"/>
</dbReference>
<sequence>MVGGLSCQFVKSFGCAIFTVGWQERNLNVTGACGKPFFRPILPSGDGVGSRISNGIEARKHSHPWQVFLVNGKQEPYQTCGGSLIDWNNGNASDLVLTAAHCVVDMSGFDKATVWEEISYAFTRLFNSNVHGPVSNVSNIRIYLGVHDLEDLSSSVVDVGVSAVAVGEFNKVASYDDLALVKLEREVPYNEFIQGICLPGEKKAQPPAEGTCLVTGWGIQADGKEANKLQQVNVQLFKGHVNSPLFRKDRMLCTRANANNARPLEGDSGGPLICLKNDTFVLYGVVSFGIANECQERTDKDAFMKLTYYLDWLRRTIAGLQA</sequence>
<feature type="domain" description="Peptidase S1" evidence="2">
    <location>
        <begin position="52"/>
        <end position="318"/>
    </location>
</feature>
<evidence type="ECO:0000313" key="3">
    <source>
        <dbReference type="Proteomes" id="UP000046395"/>
    </source>
</evidence>
<proteinExistence type="predicted"/>
<dbReference type="InterPro" id="IPR001314">
    <property type="entry name" value="Peptidase_S1A"/>
</dbReference>
<keyword evidence="3" id="KW-1185">Reference proteome</keyword>
<dbReference type="Pfam" id="PF00089">
    <property type="entry name" value="Trypsin"/>
    <property type="match status" value="1"/>
</dbReference>
<dbReference type="InterPro" id="IPR018114">
    <property type="entry name" value="TRYPSIN_HIS"/>
</dbReference>
<dbReference type="SUPFAM" id="SSF50494">
    <property type="entry name" value="Trypsin-like serine proteases"/>
    <property type="match status" value="1"/>
</dbReference>
<dbReference type="PANTHER" id="PTHR24253">
    <property type="entry name" value="TRANSMEMBRANE PROTEASE SERINE"/>
    <property type="match status" value="1"/>
</dbReference>
<dbReference type="PROSITE" id="PS00134">
    <property type="entry name" value="TRYPSIN_HIS"/>
    <property type="match status" value="1"/>
</dbReference>
<dbReference type="SMART" id="SM00020">
    <property type="entry name" value="Tryp_SPc"/>
    <property type="match status" value="1"/>
</dbReference>
<dbReference type="AlphaFoldDB" id="A0A5S6Q3N4"/>